<feature type="domain" description="SPT2 homolog N-terminal" evidence="2">
    <location>
        <begin position="1"/>
        <end position="93"/>
    </location>
</feature>
<feature type="region of interest" description="Disordered" evidence="1">
    <location>
        <begin position="78"/>
        <end position="98"/>
    </location>
</feature>
<dbReference type="EMBL" id="JABSTU010000007">
    <property type="protein sequence ID" value="KAH8025547.1"/>
    <property type="molecule type" value="Genomic_DNA"/>
</dbReference>
<evidence type="ECO:0000256" key="1">
    <source>
        <dbReference type="SAM" id="MobiDB-lite"/>
    </source>
</evidence>
<proteinExistence type="predicted"/>
<dbReference type="VEuPathDB" id="VectorBase:LOC119170891"/>
<reference evidence="3" key="1">
    <citation type="journal article" date="2020" name="Cell">
        <title>Large-Scale Comparative Analyses of Tick Genomes Elucidate Their Genetic Diversity and Vector Capacities.</title>
        <authorList>
            <consortium name="Tick Genome and Microbiome Consortium (TIGMIC)"/>
            <person name="Jia N."/>
            <person name="Wang J."/>
            <person name="Shi W."/>
            <person name="Du L."/>
            <person name="Sun Y."/>
            <person name="Zhan W."/>
            <person name="Jiang J.F."/>
            <person name="Wang Q."/>
            <person name="Zhang B."/>
            <person name="Ji P."/>
            <person name="Bell-Sakyi L."/>
            <person name="Cui X.M."/>
            <person name="Yuan T.T."/>
            <person name="Jiang B.G."/>
            <person name="Yang W.F."/>
            <person name="Lam T.T."/>
            <person name="Chang Q.C."/>
            <person name="Ding S.J."/>
            <person name="Wang X.J."/>
            <person name="Zhu J.G."/>
            <person name="Ruan X.D."/>
            <person name="Zhao L."/>
            <person name="Wei J.T."/>
            <person name="Ye R.Z."/>
            <person name="Que T.C."/>
            <person name="Du C.H."/>
            <person name="Zhou Y.H."/>
            <person name="Cheng J.X."/>
            <person name="Dai P.F."/>
            <person name="Guo W.B."/>
            <person name="Han X.H."/>
            <person name="Huang E.J."/>
            <person name="Li L.F."/>
            <person name="Wei W."/>
            <person name="Gao Y.C."/>
            <person name="Liu J.Z."/>
            <person name="Shao H.Z."/>
            <person name="Wang X."/>
            <person name="Wang C.C."/>
            <person name="Yang T.C."/>
            <person name="Huo Q.B."/>
            <person name="Li W."/>
            <person name="Chen H.Y."/>
            <person name="Chen S.E."/>
            <person name="Zhou L.G."/>
            <person name="Ni X.B."/>
            <person name="Tian J.H."/>
            <person name="Sheng Y."/>
            <person name="Liu T."/>
            <person name="Pan Y.S."/>
            <person name="Xia L.Y."/>
            <person name="Li J."/>
            <person name="Zhao F."/>
            <person name="Cao W.C."/>
        </authorList>
    </citation>
    <scope>NUCLEOTIDE SEQUENCE</scope>
    <source>
        <strain evidence="3">Rmic-2018</strain>
    </source>
</reference>
<dbReference type="Proteomes" id="UP000821866">
    <property type="component" value="Unassembled WGS sequence"/>
</dbReference>
<evidence type="ECO:0000313" key="4">
    <source>
        <dbReference type="Proteomes" id="UP000821866"/>
    </source>
</evidence>
<organism evidence="3 4">
    <name type="scientific">Rhipicephalus microplus</name>
    <name type="common">Cattle tick</name>
    <name type="synonym">Boophilus microplus</name>
    <dbReference type="NCBI Taxonomy" id="6941"/>
    <lineage>
        <taxon>Eukaryota</taxon>
        <taxon>Metazoa</taxon>
        <taxon>Ecdysozoa</taxon>
        <taxon>Arthropoda</taxon>
        <taxon>Chelicerata</taxon>
        <taxon>Arachnida</taxon>
        <taxon>Acari</taxon>
        <taxon>Parasitiformes</taxon>
        <taxon>Ixodida</taxon>
        <taxon>Ixodoidea</taxon>
        <taxon>Ixodidae</taxon>
        <taxon>Rhipicephalinae</taxon>
        <taxon>Rhipicephalus</taxon>
        <taxon>Boophilus</taxon>
    </lineage>
</organism>
<evidence type="ECO:0000313" key="3">
    <source>
        <dbReference type="EMBL" id="KAH8025547.1"/>
    </source>
</evidence>
<name>A0A9J6DTV9_RHIMP</name>
<dbReference type="Pfam" id="PF22878">
    <property type="entry name" value="SPT2_N"/>
    <property type="match status" value="1"/>
</dbReference>
<feature type="compositionally biased region" description="Basic and acidic residues" evidence="1">
    <location>
        <begin position="134"/>
        <end position="143"/>
    </location>
</feature>
<protein>
    <recommendedName>
        <fullName evidence="2">SPT2 homolog N-terminal domain-containing protein</fullName>
    </recommendedName>
</protein>
<dbReference type="AlphaFoldDB" id="A0A9J6DTV9"/>
<keyword evidence="4" id="KW-1185">Reference proteome</keyword>
<evidence type="ECO:0000259" key="2">
    <source>
        <dbReference type="Pfam" id="PF22878"/>
    </source>
</evidence>
<feature type="region of interest" description="Disordered" evidence="1">
    <location>
        <begin position="134"/>
        <end position="179"/>
    </location>
</feature>
<sequence>MNFGKLLNVAEKNRSASAAEKSVKRYSTEVAPAKKAPRSNVQSAAIRAFLQRKEEEERRKQIEEQKKKEKLLELRAQNSKSNKRAKVMASRTKDNNFGRIRLTEEEEEARRKREEELRRKMLTDKVERMKARIKLQQEEEALPHKRKRKRRNSQGELISEPEVSLLTGMMASPTSEKAVSELPLVYF</sequence>
<gene>
    <name evidence="3" type="ORF">HPB51_009502</name>
</gene>
<reference evidence="3" key="2">
    <citation type="submission" date="2021-09" db="EMBL/GenBank/DDBJ databases">
        <authorList>
            <person name="Jia N."/>
            <person name="Wang J."/>
            <person name="Shi W."/>
            <person name="Du L."/>
            <person name="Sun Y."/>
            <person name="Zhan W."/>
            <person name="Jiang J."/>
            <person name="Wang Q."/>
            <person name="Zhang B."/>
            <person name="Ji P."/>
            <person name="Sakyi L.B."/>
            <person name="Cui X."/>
            <person name="Yuan T."/>
            <person name="Jiang B."/>
            <person name="Yang W."/>
            <person name="Lam T.T.-Y."/>
            <person name="Chang Q."/>
            <person name="Ding S."/>
            <person name="Wang X."/>
            <person name="Zhu J."/>
            <person name="Ruan X."/>
            <person name="Zhao L."/>
            <person name="Wei J."/>
            <person name="Que T."/>
            <person name="Du C."/>
            <person name="Cheng J."/>
            <person name="Dai P."/>
            <person name="Han X."/>
            <person name="Huang E."/>
            <person name="Gao Y."/>
            <person name="Liu J."/>
            <person name="Shao H."/>
            <person name="Ye R."/>
            <person name="Li L."/>
            <person name="Wei W."/>
            <person name="Wang X."/>
            <person name="Wang C."/>
            <person name="Huo Q."/>
            <person name="Li W."/>
            <person name="Guo W."/>
            <person name="Chen H."/>
            <person name="Chen S."/>
            <person name="Zhou L."/>
            <person name="Zhou L."/>
            <person name="Ni X."/>
            <person name="Tian J."/>
            <person name="Zhou Y."/>
            <person name="Sheng Y."/>
            <person name="Liu T."/>
            <person name="Pan Y."/>
            <person name="Xia L."/>
            <person name="Li J."/>
            <person name="Zhao F."/>
            <person name="Cao W."/>
        </authorList>
    </citation>
    <scope>NUCLEOTIDE SEQUENCE</scope>
    <source>
        <strain evidence="3">Rmic-2018</strain>
        <tissue evidence="3">Larvae</tissue>
    </source>
</reference>
<accession>A0A9J6DTV9</accession>
<dbReference type="InterPro" id="IPR054552">
    <property type="entry name" value="SPT2_N"/>
</dbReference>
<feature type="region of interest" description="Disordered" evidence="1">
    <location>
        <begin position="1"/>
        <end position="24"/>
    </location>
</feature>
<comment type="caution">
    <text evidence="3">The sequence shown here is derived from an EMBL/GenBank/DDBJ whole genome shotgun (WGS) entry which is preliminary data.</text>
</comment>